<dbReference type="InterPro" id="IPR013078">
    <property type="entry name" value="His_Pase_superF_clade-1"/>
</dbReference>
<dbReference type="SMART" id="SM00855">
    <property type="entry name" value="PGAM"/>
    <property type="match status" value="1"/>
</dbReference>
<dbReference type="GO" id="GO:0045820">
    <property type="term" value="P:negative regulation of glycolytic process"/>
    <property type="evidence" value="ECO:0007669"/>
    <property type="project" value="TreeGrafter"/>
</dbReference>
<evidence type="ECO:0000313" key="4">
    <source>
        <dbReference type="EMBL" id="MBK1644267.1"/>
    </source>
</evidence>
<dbReference type="PANTHER" id="PTHR46517">
    <property type="entry name" value="FRUCTOSE-2,6-BISPHOSPHATASE TIGAR"/>
    <property type="match status" value="1"/>
</dbReference>
<dbReference type="AlphaFoldDB" id="A0A9X1B803"/>
<dbReference type="GO" id="GO:0043456">
    <property type="term" value="P:regulation of pentose-phosphate shunt"/>
    <property type="evidence" value="ECO:0007669"/>
    <property type="project" value="TreeGrafter"/>
</dbReference>
<gene>
    <name evidence="4" type="ORF">CKO25_06275</name>
</gene>
<feature type="binding site" evidence="3">
    <location>
        <position position="105"/>
    </location>
    <ligand>
        <name>substrate</name>
    </ligand>
</feature>
<dbReference type="RefSeq" id="WP_200387055.1">
    <property type="nucleotide sequence ID" value="NZ_NRSD01000004.1"/>
</dbReference>
<dbReference type="SUPFAM" id="SSF53254">
    <property type="entry name" value="Phosphoglycerate mutase-like"/>
    <property type="match status" value="1"/>
</dbReference>
<evidence type="ECO:0000313" key="5">
    <source>
        <dbReference type="Proteomes" id="UP001138802"/>
    </source>
</evidence>
<dbReference type="Pfam" id="PF00300">
    <property type="entry name" value="His_Phos_1"/>
    <property type="match status" value="1"/>
</dbReference>
<proteinExistence type="predicted"/>
<feature type="active site" description="Proton donor/acceptor" evidence="2">
    <location>
        <position position="94"/>
    </location>
</feature>
<dbReference type="GO" id="GO:0005829">
    <property type="term" value="C:cytosol"/>
    <property type="evidence" value="ECO:0007669"/>
    <property type="project" value="TreeGrafter"/>
</dbReference>
<dbReference type="GO" id="GO:0004331">
    <property type="term" value="F:fructose-2,6-bisphosphate 2-phosphatase activity"/>
    <property type="evidence" value="ECO:0007669"/>
    <property type="project" value="TreeGrafter"/>
</dbReference>
<feature type="binding site" evidence="3">
    <location>
        <begin position="121"/>
        <end position="122"/>
    </location>
    <ligand>
        <name>substrate</name>
    </ligand>
</feature>
<keyword evidence="1" id="KW-0378">Hydrolase</keyword>
<dbReference type="PANTHER" id="PTHR46517:SF1">
    <property type="entry name" value="FRUCTOSE-2,6-BISPHOSPHATASE TIGAR"/>
    <property type="match status" value="1"/>
</dbReference>
<feature type="binding site" evidence="3">
    <location>
        <position position="69"/>
    </location>
    <ligand>
        <name>substrate</name>
    </ligand>
</feature>
<dbReference type="PROSITE" id="PS00175">
    <property type="entry name" value="PG_MUTASE"/>
    <property type="match status" value="1"/>
</dbReference>
<dbReference type="Proteomes" id="UP001138802">
    <property type="component" value="Unassembled WGS sequence"/>
</dbReference>
<reference evidence="4 5" key="1">
    <citation type="journal article" date="2020" name="Microorganisms">
        <title>Osmotic Adaptation and Compatible Solute Biosynthesis of Phototrophic Bacteria as Revealed from Genome Analyses.</title>
        <authorList>
            <person name="Imhoff J.F."/>
            <person name="Rahn T."/>
            <person name="Kunzel S."/>
            <person name="Keller A."/>
            <person name="Neulinger S.C."/>
        </authorList>
    </citation>
    <scope>NUCLEOTIDE SEQUENCE [LARGE SCALE GENOMIC DNA]</scope>
    <source>
        <strain evidence="4 5">DSM 21303</strain>
    </source>
</reference>
<protein>
    <submittedName>
        <fullName evidence="4">Histidine phosphatase family protein</fullName>
    </submittedName>
</protein>
<dbReference type="InterPro" id="IPR029033">
    <property type="entry name" value="His_PPase_superfam"/>
</dbReference>
<organism evidence="4 5">
    <name type="scientific">Thiocapsa imhoffii</name>
    <dbReference type="NCBI Taxonomy" id="382777"/>
    <lineage>
        <taxon>Bacteria</taxon>
        <taxon>Pseudomonadati</taxon>
        <taxon>Pseudomonadota</taxon>
        <taxon>Gammaproteobacteria</taxon>
        <taxon>Chromatiales</taxon>
        <taxon>Chromatiaceae</taxon>
        <taxon>Thiocapsa</taxon>
    </lineage>
</organism>
<accession>A0A9X1B803</accession>
<evidence type="ECO:0000256" key="3">
    <source>
        <dbReference type="PIRSR" id="PIRSR613078-2"/>
    </source>
</evidence>
<evidence type="ECO:0000256" key="2">
    <source>
        <dbReference type="PIRSR" id="PIRSR613078-1"/>
    </source>
</evidence>
<dbReference type="InterPro" id="IPR051695">
    <property type="entry name" value="Phosphoglycerate_Mutase"/>
</dbReference>
<keyword evidence="5" id="KW-1185">Reference proteome</keyword>
<dbReference type="CDD" id="cd07067">
    <property type="entry name" value="HP_PGM_like"/>
    <property type="match status" value="1"/>
</dbReference>
<evidence type="ECO:0000256" key="1">
    <source>
        <dbReference type="ARBA" id="ARBA00022801"/>
    </source>
</evidence>
<dbReference type="PIRSF" id="PIRSF000709">
    <property type="entry name" value="6PFK_2-Ptase"/>
    <property type="match status" value="1"/>
</dbReference>
<dbReference type="Gene3D" id="3.40.50.1240">
    <property type="entry name" value="Phosphoglycerate mutase-like"/>
    <property type="match status" value="1"/>
</dbReference>
<comment type="caution">
    <text evidence="4">The sequence shown here is derived from an EMBL/GenBank/DDBJ whole genome shotgun (WGS) entry which is preliminary data.</text>
</comment>
<feature type="binding site" evidence="3">
    <location>
        <begin position="19"/>
        <end position="26"/>
    </location>
    <ligand>
        <name>substrate</name>
    </ligand>
</feature>
<feature type="active site" description="Tele-phosphohistidine intermediate" evidence="2">
    <location>
        <position position="20"/>
    </location>
</feature>
<name>A0A9X1B803_9GAMM</name>
<dbReference type="InterPro" id="IPR001345">
    <property type="entry name" value="PG/BPGM_mutase_AS"/>
</dbReference>
<sequence>MNDSNPSNPNEPAAICVVRHGETDWNVTGVLQGWIDVPLNETGSMQSRMMAERWRDAGFTCIWTSPLQRAAQTAEILAVAWGLPPPRANADLKERHFGRIEGMSKREIARRHPGLHEGIVRRDPACEFEQGESLEHFVERVQRGVGEIARQHPGEAVLLVTHGWVMDVLTRQIMGLPIDQTLEMKRKNGEALWLRVTPGLILPQAPMV</sequence>
<dbReference type="EMBL" id="NRSD01000004">
    <property type="protein sequence ID" value="MBK1644267.1"/>
    <property type="molecule type" value="Genomic_DNA"/>
</dbReference>